<dbReference type="OrthoDB" id="5500108at2"/>
<proteinExistence type="predicted"/>
<reference evidence="1 2" key="1">
    <citation type="submission" date="2007-06" db="EMBL/GenBank/DDBJ databases">
        <authorList>
            <person name="Shimkets L."/>
            <person name="Ferriera S."/>
            <person name="Johnson J."/>
            <person name="Kravitz S."/>
            <person name="Beeson K."/>
            <person name="Sutton G."/>
            <person name="Rogers Y.-H."/>
            <person name="Friedman R."/>
            <person name="Frazier M."/>
            <person name="Venter J.C."/>
        </authorList>
    </citation>
    <scope>NUCLEOTIDE SEQUENCE [LARGE SCALE GENOMIC DNA]</scope>
    <source>
        <strain evidence="1 2">SIR-1</strain>
    </source>
</reference>
<gene>
    <name evidence="1" type="ORF">PPSIR1_31708</name>
</gene>
<accession>A6G2Q9</accession>
<dbReference type="RefSeq" id="WP_006971008.1">
    <property type="nucleotide sequence ID" value="NZ_ABCS01000016.1"/>
</dbReference>
<dbReference type="Proteomes" id="UP000005801">
    <property type="component" value="Unassembled WGS sequence"/>
</dbReference>
<protein>
    <submittedName>
        <fullName evidence="1">Uncharacterized protein</fullName>
    </submittedName>
</protein>
<name>A6G2Q9_9BACT</name>
<dbReference type="STRING" id="391625.PPSIR1_31708"/>
<evidence type="ECO:0000313" key="1">
    <source>
        <dbReference type="EMBL" id="EDM79759.1"/>
    </source>
</evidence>
<comment type="caution">
    <text evidence="1">The sequence shown here is derived from an EMBL/GenBank/DDBJ whole genome shotgun (WGS) entry which is preliminary data.</text>
</comment>
<sequence length="334" mass="35586">MMRRFFSSSALILIGGLGLGLGAGCYGVEFDEEASDAYYCQTDSDCGPTQSCAQFRCVDDTGPALRLTGPEPLTPFEPSTTSIDVVFDASGLNLVESNDRVEGDGRVAISLDGEELAIADTDVLSLALPSDIAPGAHQLSVQAVYGTGEAYTNPSSSDFVTFYITDGIRPQVAVVEPGHGHVHVAGEPLNVAAAVRNFTYVENGTDCFWAEDCDPFAEGAVCEQSGEMCTADGEPSEDGHSHAYLDVEGDDDDDYPGCLLSATTPCNLRYALSMRLSDNIEGDADEVSGVIPGDRFDEPGPVTLSISLQYNNHDAYPNEAFVIYDQVTIEVIER</sequence>
<organism evidence="1 2">
    <name type="scientific">Plesiocystis pacifica SIR-1</name>
    <dbReference type="NCBI Taxonomy" id="391625"/>
    <lineage>
        <taxon>Bacteria</taxon>
        <taxon>Pseudomonadati</taxon>
        <taxon>Myxococcota</taxon>
        <taxon>Polyangia</taxon>
        <taxon>Nannocystales</taxon>
        <taxon>Nannocystaceae</taxon>
        <taxon>Plesiocystis</taxon>
    </lineage>
</organism>
<dbReference type="AlphaFoldDB" id="A6G2Q9"/>
<evidence type="ECO:0000313" key="2">
    <source>
        <dbReference type="Proteomes" id="UP000005801"/>
    </source>
</evidence>
<keyword evidence="2" id="KW-1185">Reference proteome</keyword>
<dbReference type="EMBL" id="ABCS01000016">
    <property type="protein sequence ID" value="EDM79759.1"/>
    <property type="molecule type" value="Genomic_DNA"/>
</dbReference>
<dbReference type="PROSITE" id="PS51257">
    <property type="entry name" value="PROKAR_LIPOPROTEIN"/>
    <property type="match status" value="1"/>
</dbReference>